<evidence type="ECO:0000256" key="1">
    <source>
        <dbReference type="SAM" id="MobiDB-lite"/>
    </source>
</evidence>
<dbReference type="AlphaFoldDB" id="A0A0C3DYX2"/>
<gene>
    <name evidence="2" type="ORF">SCLCIDRAFT_25907</name>
</gene>
<evidence type="ECO:0000313" key="2">
    <source>
        <dbReference type="EMBL" id="KIM61419.1"/>
    </source>
</evidence>
<feature type="compositionally biased region" description="Low complexity" evidence="1">
    <location>
        <begin position="50"/>
        <end position="75"/>
    </location>
</feature>
<feature type="compositionally biased region" description="Low complexity" evidence="1">
    <location>
        <begin position="260"/>
        <end position="276"/>
    </location>
</feature>
<feature type="region of interest" description="Disordered" evidence="1">
    <location>
        <begin position="179"/>
        <end position="222"/>
    </location>
</feature>
<keyword evidence="3" id="KW-1185">Reference proteome</keyword>
<dbReference type="OrthoDB" id="2686841at2759"/>
<dbReference type="InParanoid" id="A0A0C3DYX2"/>
<reference evidence="3" key="2">
    <citation type="submission" date="2015-01" db="EMBL/GenBank/DDBJ databases">
        <title>Evolutionary Origins and Diversification of the Mycorrhizal Mutualists.</title>
        <authorList>
            <consortium name="DOE Joint Genome Institute"/>
            <consortium name="Mycorrhizal Genomics Consortium"/>
            <person name="Kohler A."/>
            <person name="Kuo A."/>
            <person name="Nagy L.G."/>
            <person name="Floudas D."/>
            <person name="Copeland A."/>
            <person name="Barry K.W."/>
            <person name="Cichocki N."/>
            <person name="Veneault-Fourrey C."/>
            <person name="LaButti K."/>
            <person name="Lindquist E.A."/>
            <person name="Lipzen A."/>
            <person name="Lundell T."/>
            <person name="Morin E."/>
            <person name="Murat C."/>
            <person name="Riley R."/>
            <person name="Ohm R."/>
            <person name="Sun H."/>
            <person name="Tunlid A."/>
            <person name="Henrissat B."/>
            <person name="Grigoriev I.V."/>
            <person name="Hibbett D.S."/>
            <person name="Martin F."/>
        </authorList>
    </citation>
    <scope>NUCLEOTIDE SEQUENCE [LARGE SCALE GENOMIC DNA]</scope>
    <source>
        <strain evidence="3">Foug A</strain>
    </source>
</reference>
<evidence type="ECO:0000313" key="3">
    <source>
        <dbReference type="Proteomes" id="UP000053989"/>
    </source>
</evidence>
<feature type="compositionally biased region" description="Polar residues" evidence="1">
    <location>
        <begin position="236"/>
        <end position="259"/>
    </location>
</feature>
<proteinExistence type="predicted"/>
<name>A0A0C3DYX2_9AGAM</name>
<feature type="region of interest" description="Disordered" evidence="1">
    <location>
        <begin position="35"/>
        <end position="75"/>
    </location>
</feature>
<feature type="compositionally biased region" description="Polar residues" evidence="1">
    <location>
        <begin position="297"/>
        <end position="307"/>
    </location>
</feature>
<feature type="region of interest" description="Disordered" evidence="1">
    <location>
        <begin position="119"/>
        <end position="150"/>
    </location>
</feature>
<reference evidence="2 3" key="1">
    <citation type="submission" date="2014-04" db="EMBL/GenBank/DDBJ databases">
        <authorList>
            <consortium name="DOE Joint Genome Institute"/>
            <person name="Kuo A."/>
            <person name="Kohler A."/>
            <person name="Nagy L.G."/>
            <person name="Floudas D."/>
            <person name="Copeland A."/>
            <person name="Barry K.W."/>
            <person name="Cichocki N."/>
            <person name="Veneault-Fourrey C."/>
            <person name="LaButti K."/>
            <person name="Lindquist E.A."/>
            <person name="Lipzen A."/>
            <person name="Lundell T."/>
            <person name="Morin E."/>
            <person name="Murat C."/>
            <person name="Sun H."/>
            <person name="Tunlid A."/>
            <person name="Henrissat B."/>
            <person name="Grigoriev I.V."/>
            <person name="Hibbett D.S."/>
            <person name="Martin F."/>
            <person name="Nordberg H.P."/>
            <person name="Cantor M.N."/>
            <person name="Hua S.X."/>
        </authorList>
    </citation>
    <scope>NUCLEOTIDE SEQUENCE [LARGE SCALE GENOMIC DNA]</scope>
    <source>
        <strain evidence="2 3">Foug A</strain>
    </source>
</reference>
<dbReference type="EMBL" id="KN822052">
    <property type="protein sequence ID" value="KIM61419.1"/>
    <property type="molecule type" value="Genomic_DNA"/>
</dbReference>
<protein>
    <submittedName>
        <fullName evidence="2">Uncharacterized protein</fullName>
    </submittedName>
</protein>
<organism evidence="2 3">
    <name type="scientific">Scleroderma citrinum Foug A</name>
    <dbReference type="NCBI Taxonomy" id="1036808"/>
    <lineage>
        <taxon>Eukaryota</taxon>
        <taxon>Fungi</taxon>
        <taxon>Dikarya</taxon>
        <taxon>Basidiomycota</taxon>
        <taxon>Agaricomycotina</taxon>
        <taxon>Agaricomycetes</taxon>
        <taxon>Agaricomycetidae</taxon>
        <taxon>Boletales</taxon>
        <taxon>Sclerodermatineae</taxon>
        <taxon>Sclerodermataceae</taxon>
        <taxon>Scleroderma</taxon>
    </lineage>
</organism>
<feature type="region of interest" description="Disordered" evidence="1">
    <location>
        <begin position="236"/>
        <end position="351"/>
    </location>
</feature>
<dbReference type="Proteomes" id="UP000053989">
    <property type="component" value="Unassembled WGS sequence"/>
</dbReference>
<accession>A0A0C3DYX2</accession>
<sequence length="450" mass="49189">MDLIRTPIVFIHYRPPKKNWLSLPSASKHTQQISGFLPNWKPDRCGSMQSKPPSTSNTNPSKHPTLTTTHTQPTLTYQPYGGLTDQVNSNVDNLNVQLDEDYEPPSPAGRVMLECNSARGNEHKHGDDKEDDGSEMAASRPPSKVVPRSLVHKVNIETNALVLCRGVAQQVPSTSAQRCQATFTSGGHPQGTQVQQGGPTHGNNSDGEDQQIPSNPKAVPPRSLACKANVETNAPVSRQGVTQHVPSTSAQRCQATSTSGGHPQGTQVQQGGPTRGNDGDGEDQQVPSNLPKLTCKVPSTSQPNSTHGLRPAAATNVAHQRGGEKEMPSNDDEDGCDQEESHQPGRQQRHKAQTFHNVDLPGLPGSMSQWHAIYLPHWFQYIATLDNIWNLAHLAHLDTAQTIWNCKMTDVPHTLVLNDKPIFYLLKQCTYEWHSGMGDRAVKAVKAFFD</sequence>
<dbReference type="HOGENOM" id="CLU_608543_0_0_1"/>
<feature type="compositionally biased region" description="Low complexity" evidence="1">
    <location>
        <begin position="186"/>
        <end position="202"/>
    </location>
</feature>
<feature type="compositionally biased region" description="Acidic residues" evidence="1">
    <location>
        <begin position="329"/>
        <end position="338"/>
    </location>
</feature>